<evidence type="ECO:0000313" key="4">
    <source>
        <dbReference type="Proteomes" id="UP000184543"/>
    </source>
</evidence>
<feature type="transmembrane region" description="Helical" evidence="1">
    <location>
        <begin position="93"/>
        <end position="110"/>
    </location>
</feature>
<evidence type="ECO:0000313" key="3">
    <source>
        <dbReference type="EMBL" id="SHI92939.1"/>
    </source>
</evidence>
<name>A0A1M6F5S1_9FLAO</name>
<feature type="transmembrane region" description="Helical" evidence="1">
    <location>
        <begin position="205"/>
        <end position="226"/>
    </location>
</feature>
<proteinExistence type="predicted"/>
<dbReference type="InterPro" id="IPR000620">
    <property type="entry name" value="EamA_dom"/>
</dbReference>
<feature type="transmembrane region" description="Helical" evidence="1">
    <location>
        <begin position="122"/>
        <end position="138"/>
    </location>
</feature>
<feature type="transmembrane region" description="Helical" evidence="1">
    <location>
        <begin position="233"/>
        <end position="256"/>
    </location>
</feature>
<sequence length="285" mass="32037">MTERNHARNFLEINLAMLFMSTSGPFGKFIVLPAPLTIEVRALLAFVFLVVYCKIRGVSFRLNARDRWPIFICCLLMGVHLISYFHALQLSNVAIGMLSLFTYPVMTAFLEPLFLKTRFQKLHLLLGLMVLIGIYLLVPDFNLENSSTVAIGFGLFSALAYAVRNLILKTKVDRYEGSVLMTYQMGVLAVLLLPTYYFYATEEVISYAPALLGLALITTVVGHTMFINCFKHFSLTTVSILSCIQPVYGIIIGAIFLSELPGWRTIFGGFLILASVILESRRSYR</sequence>
<evidence type="ECO:0000256" key="1">
    <source>
        <dbReference type="SAM" id="Phobius"/>
    </source>
</evidence>
<dbReference type="PANTHER" id="PTHR22911">
    <property type="entry name" value="ACYL-MALONYL CONDENSING ENZYME-RELATED"/>
    <property type="match status" value="1"/>
</dbReference>
<dbReference type="GO" id="GO:0016020">
    <property type="term" value="C:membrane"/>
    <property type="evidence" value="ECO:0007669"/>
    <property type="project" value="InterPro"/>
</dbReference>
<keyword evidence="1" id="KW-0812">Transmembrane</keyword>
<keyword evidence="4" id="KW-1185">Reference proteome</keyword>
<feature type="domain" description="EamA" evidence="2">
    <location>
        <begin position="150"/>
        <end position="278"/>
    </location>
</feature>
<dbReference type="STRING" id="192903.SAMN04488513_102302"/>
<organism evidence="3 4">
    <name type="scientific">Pseudozobellia thermophila</name>
    <dbReference type="NCBI Taxonomy" id="192903"/>
    <lineage>
        <taxon>Bacteria</taxon>
        <taxon>Pseudomonadati</taxon>
        <taxon>Bacteroidota</taxon>
        <taxon>Flavobacteriia</taxon>
        <taxon>Flavobacteriales</taxon>
        <taxon>Flavobacteriaceae</taxon>
        <taxon>Pseudozobellia</taxon>
    </lineage>
</organism>
<feature type="domain" description="EamA" evidence="2">
    <location>
        <begin position="15"/>
        <end position="137"/>
    </location>
</feature>
<dbReference type="SUPFAM" id="SSF103481">
    <property type="entry name" value="Multidrug resistance efflux transporter EmrE"/>
    <property type="match status" value="2"/>
</dbReference>
<dbReference type="AlphaFoldDB" id="A0A1M6F5S1"/>
<dbReference type="EMBL" id="FQYU01000002">
    <property type="protein sequence ID" value="SHI92939.1"/>
    <property type="molecule type" value="Genomic_DNA"/>
</dbReference>
<dbReference type="Proteomes" id="UP000184543">
    <property type="component" value="Unassembled WGS sequence"/>
</dbReference>
<keyword evidence="1" id="KW-1133">Transmembrane helix</keyword>
<feature type="transmembrane region" description="Helical" evidence="1">
    <location>
        <begin position="150"/>
        <end position="167"/>
    </location>
</feature>
<feature type="transmembrane region" description="Helical" evidence="1">
    <location>
        <begin position="262"/>
        <end position="278"/>
    </location>
</feature>
<feature type="transmembrane region" description="Helical" evidence="1">
    <location>
        <begin position="38"/>
        <end position="55"/>
    </location>
</feature>
<feature type="transmembrane region" description="Helical" evidence="1">
    <location>
        <begin position="179"/>
        <end position="199"/>
    </location>
</feature>
<gene>
    <name evidence="3" type="ORF">SAMN04488513_102302</name>
</gene>
<dbReference type="OrthoDB" id="9150437at2"/>
<keyword evidence="1" id="KW-0472">Membrane</keyword>
<feature type="transmembrane region" description="Helical" evidence="1">
    <location>
        <begin position="67"/>
        <end position="87"/>
    </location>
</feature>
<protein>
    <submittedName>
        <fullName evidence="3">Threonine/homoserine efflux transporter RhtA</fullName>
    </submittedName>
</protein>
<accession>A0A1M6F5S1</accession>
<dbReference type="Pfam" id="PF00892">
    <property type="entry name" value="EamA"/>
    <property type="match status" value="2"/>
</dbReference>
<reference evidence="4" key="1">
    <citation type="submission" date="2016-11" db="EMBL/GenBank/DDBJ databases">
        <authorList>
            <person name="Varghese N."/>
            <person name="Submissions S."/>
        </authorList>
    </citation>
    <scope>NUCLEOTIDE SEQUENCE [LARGE SCALE GENOMIC DNA]</scope>
    <source>
        <strain evidence="4">DSM 19858</strain>
    </source>
</reference>
<dbReference type="PANTHER" id="PTHR22911:SF79">
    <property type="entry name" value="MOBA-LIKE NTP TRANSFERASE DOMAIN-CONTAINING PROTEIN"/>
    <property type="match status" value="1"/>
</dbReference>
<dbReference type="RefSeq" id="WP_072990735.1">
    <property type="nucleotide sequence ID" value="NZ_FQYU01000002.1"/>
</dbReference>
<dbReference type="InterPro" id="IPR037185">
    <property type="entry name" value="EmrE-like"/>
</dbReference>
<evidence type="ECO:0000259" key="2">
    <source>
        <dbReference type="Pfam" id="PF00892"/>
    </source>
</evidence>